<dbReference type="EMBL" id="JANPWB010000009">
    <property type="protein sequence ID" value="KAJ1147446.1"/>
    <property type="molecule type" value="Genomic_DNA"/>
</dbReference>
<comment type="caution">
    <text evidence="2">The sequence shown here is derived from an EMBL/GenBank/DDBJ whole genome shotgun (WGS) entry which is preliminary data.</text>
</comment>
<feature type="region of interest" description="Disordered" evidence="1">
    <location>
        <begin position="1"/>
        <end position="54"/>
    </location>
</feature>
<evidence type="ECO:0000256" key="1">
    <source>
        <dbReference type="SAM" id="MobiDB-lite"/>
    </source>
</evidence>
<evidence type="ECO:0000313" key="3">
    <source>
        <dbReference type="Proteomes" id="UP001066276"/>
    </source>
</evidence>
<feature type="compositionally biased region" description="Basic and acidic residues" evidence="1">
    <location>
        <begin position="1"/>
        <end position="34"/>
    </location>
</feature>
<protein>
    <submittedName>
        <fullName evidence="2">Uncharacterized protein</fullName>
    </submittedName>
</protein>
<keyword evidence="3" id="KW-1185">Reference proteome</keyword>
<feature type="region of interest" description="Disordered" evidence="1">
    <location>
        <begin position="94"/>
        <end position="124"/>
    </location>
</feature>
<name>A0AAV7R7V7_PLEWA</name>
<dbReference type="Proteomes" id="UP001066276">
    <property type="component" value="Chromosome 5"/>
</dbReference>
<reference evidence="2" key="1">
    <citation type="journal article" date="2022" name="bioRxiv">
        <title>Sequencing and chromosome-scale assembly of the giantPleurodeles waltlgenome.</title>
        <authorList>
            <person name="Brown T."/>
            <person name="Elewa A."/>
            <person name="Iarovenko S."/>
            <person name="Subramanian E."/>
            <person name="Araus A.J."/>
            <person name="Petzold A."/>
            <person name="Susuki M."/>
            <person name="Suzuki K.-i.T."/>
            <person name="Hayashi T."/>
            <person name="Toyoda A."/>
            <person name="Oliveira C."/>
            <person name="Osipova E."/>
            <person name="Leigh N.D."/>
            <person name="Simon A."/>
            <person name="Yun M.H."/>
        </authorList>
    </citation>
    <scope>NUCLEOTIDE SEQUENCE</scope>
    <source>
        <strain evidence="2">20211129_DDA</strain>
        <tissue evidence="2">Liver</tissue>
    </source>
</reference>
<proteinExistence type="predicted"/>
<dbReference type="AlphaFoldDB" id="A0AAV7R7V7"/>
<evidence type="ECO:0000313" key="2">
    <source>
        <dbReference type="EMBL" id="KAJ1147446.1"/>
    </source>
</evidence>
<accession>A0AAV7R7V7</accession>
<gene>
    <name evidence="2" type="ORF">NDU88_000310</name>
</gene>
<sequence>MKAEGTRKRSRCPEELRLAAQEMKAEGAQEEKPLPRGAETGSGGDEGREMETQCPHGGKAVVGCRTCSGQSCIYRPSVLHLAAGDWLVEKAPSCPRLQDNDGGPRTGKAGLSSRGQRGSEGDPQLPFSFSTCAIFTLEVIRDDPLLDYSSFILGCGYLRRVLVH</sequence>
<organism evidence="2 3">
    <name type="scientific">Pleurodeles waltl</name>
    <name type="common">Iberian ribbed newt</name>
    <dbReference type="NCBI Taxonomy" id="8319"/>
    <lineage>
        <taxon>Eukaryota</taxon>
        <taxon>Metazoa</taxon>
        <taxon>Chordata</taxon>
        <taxon>Craniata</taxon>
        <taxon>Vertebrata</taxon>
        <taxon>Euteleostomi</taxon>
        <taxon>Amphibia</taxon>
        <taxon>Batrachia</taxon>
        <taxon>Caudata</taxon>
        <taxon>Salamandroidea</taxon>
        <taxon>Salamandridae</taxon>
        <taxon>Pleurodelinae</taxon>
        <taxon>Pleurodeles</taxon>
    </lineage>
</organism>